<keyword evidence="1" id="KW-0812">Transmembrane</keyword>
<gene>
    <name evidence="4" type="ORF">UFOPK1493_00674</name>
</gene>
<accession>A0A6J6C4A6</accession>
<feature type="transmembrane region" description="Helical" evidence="1">
    <location>
        <begin position="346"/>
        <end position="367"/>
    </location>
</feature>
<dbReference type="InterPro" id="IPR052529">
    <property type="entry name" value="Bact_Transport_Assoc"/>
</dbReference>
<proteinExistence type="predicted"/>
<feature type="transmembrane region" description="Helical" evidence="1">
    <location>
        <begin position="213"/>
        <end position="230"/>
    </location>
</feature>
<feature type="transmembrane region" description="Helical" evidence="1">
    <location>
        <begin position="313"/>
        <end position="334"/>
    </location>
</feature>
<feature type="transmembrane region" description="Helical" evidence="1">
    <location>
        <begin position="68"/>
        <end position="92"/>
    </location>
</feature>
<keyword evidence="1" id="KW-1133">Transmembrane helix</keyword>
<dbReference type="EMBL" id="CAEZSR010000014">
    <property type="protein sequence ID" value="CAB4545874.1"/>
    <property type="molecule type" value="Genomic_DNA"/>
</dbReference>
<evidence type="ECO:0000259" key="3">
    <source>
        <dbReference type="Pfam" id="PF07786"/>
    </source>
</evidence>
<dbReference type="AlphaFoldDB" id="A0A6J6C4A6"/>
<feature type="transmembrane region" description="Helical" evidence="1">
    <location>
        <begin position="112"/>
        <end position="129"/>
    </location>
</feature>
<keyword evidence="1" id="KW-0472">Membrane</keyword>
<feature type="transmembrane region" description="Helical" evidence="1">
    <location>
        <begin position="135"/>
        <end position="151"/>
    </location>
</feature>
<feature type="transmembrane region" description="Helical" evidence="1">
    <location>
        <begin position="237"/>
        <end position="257"/>
    </location>
</feature>
<dbReference type="InterPro" id="IPR012429">
    <property type="entry name" value="HGSNAT_cat"/>
</dbReference>
<organism evidence="4">
    <name type="scientific">freshwater metagenome</name>
    <dbReference type="NCBI Taxonomy" id="449393"/>
    <lineage>
        <taxon>unclassified sequences</taxon>
        <taxon>metagenomes</taxon>
        <taxon>ecological metagenomes</taxon>
    </lineage>
</organism>
<feature type="transmembrane region" description="Helical" evidence="1">
    <location>
        <begin position="156"/>
        <end position="175"/>
    </location>
</feature>
<dbReference type="InterPro" id="IPR007349">
    <property type="entry name" value="DUF418"/>
</dbReference>
<feature type="transmembrane region" description="Helical" evidence="1">
    <location>
        <begin position="30"/>
        <end position="48"/>
    </location>
</feature>
<evidence type="ECO:0000259" key="2">
    <source>
        <dbReference type="Pfam" id="PF04235"/>
    </source>
</evidence>
<evidence type="ECO:0000256" key="1">
    <source>
        <dbReference type="SAM" id="Phobius"/>
    </source>
</evidence>
<feature type="domain" description="Heparan-alpha-glucosaminide N-acetyltransferase catalytic" evidence="3">
    <location>
        <begin position="29"/>
        <end position="230"/>
    </location>
</feature>
<reference evidence="4" key="1">
    <citation type="submission" date="2020-05" db="EMBL/GenBank/DDBJ databases">
        <authorList>
            <person name="Chiriac C."/>
            <person name="Salcher M."/>
            <person name="Ghai R."/>
            <person name="Kavagutti S V."/>
        </authorList>
    </citation>
    <scope>NUCLEOTIDE SEQUENCE</scope>
</reference>
<protein>
    <submittedName>
        <fullName evidence="4">Unannotated protein</fullName>
    </submittedName>
</protein>
<feature type="domain" description="DUF418" evidence="2">
    <location>
        <begin position="268"/>
        <end position="383"/>
    </location>
</feature>
<dbReference type="PANTHER" id="PTHR30590:SF3">
    <property type="entry name" value="HYPOTHETICAL MEMBRANE SPANNING PROTEIN"/>
    <property type="match status" value="1"/>
</dbReference>
<evidence type="ECO:0000313" key="4">
    <source>
        <dbReference type="EMBL" id="CAB4545874.1"/>
    </source>
</evidence>
<dbReference type="Pfam" id="PF07786">
    <property type="entry name" value="HGSNAT_cat"/>
    <property type="match status" value="1"/>
</dbReference>
<name>A0A6J6C4A6_9ZZZZ</name>
<dbReference type="PANTHER" id="PTHR30590">
    <property type="entry name" value="INNER MEMBRANE PROTEIN"/>
    <property type="match status" value="1"/>
</dbReference>
<dbReference type="Pfam" id="PF04235">
    <property type="entry name" value="DUF418"/>
    <property type="match status" value="1"/>
</dbReference>
<sequence>MNDPQLTRVVPVEHLTPTTHRRERLVGPDVVRAVALIGVVVMNYHGYLNGSGAVAGPDASFLDRLFDPWTGVLSTRFAATFMLVAGVGISLLTERSRTSGDREAIRDDRWRLVRRGLLLYGGGFLLDWVWPGTILFFYGATFVVAALLFTLRTRWLVVVGATSALAAAAINAWVIDRTLDGRPVDWLTSPGTLTTESPRGLLLDTFVNGTHPLLPWMAFCCAGMVLGRVLPTGRRLATVGIAGAAVTLITYLVNHVVTNGRAGDVAWIEAWSTRPFDRGLLYTLGTLGSSLAAYALVSWLAERYRDHAAVRTLGAAGEMTLTLYLGHVAVYLLLVDVLDVVGRNGLTTALLFALAYWTLALAFAAWWRRFIGMGPAERLYRRLGG</sequence>
<feature type="transmembrane region" description="Helical" evidence="1">
    <location>
        <begin position="280"/>
        <end position="301"/>
    </location>
</feature>